<keyword evidence="1" id="KW-1133">Transmembrane helix</keyword>
<evidence type="ECO:0000256" key="1">
    <source>
        <dbReference type="SAM" id="Phobius"/>
    </source>
</evidence>
<feature type="transmembrane region" description="Helical" evidence="1">
    <location>
        <begin position="79"/>
        <end position="99"/>
    </location>
</feature>
<proteinExistence type="predicted"/>
<name>A0A2U3AI73_9BACL</name>
<dbReference type="OrthoDB" id="2453947at2"/>
<dbReference type="Proteomes" id="UP000245938">
    <property type="component" value="Unassembled WGS sequence"/>
</dbReference>
<dbReference type="RefSeq" id="WP_109307167.1">
    <property type="nucleotide sequence ID" value="NZ_BJUF01000021.1"/>
</dbReference>
<comment type="caution">
    <text evidence="2">The sequence shown here is derived from an EMBL/GenBank/DDBJ whole genome shotgun (WGS) entry which is preliminary data.</text>
</comment>
<dbReference type="AlphaFoldDB" id="A0A2U3AI73"/>
<accession>A0A2U3AI73</accession>
<keyword evidence="1" id="KW-0472">Membrane</keyword>
<keyword evidence="3" id="KW-1185">Reference proteome</keyword>
<keyword evidence="1" id="KW-0812">Transmembrane</keyword>
<feature type="transmembrane region" description="Helical" evidence="1">
    <location>
        <begin position="7"/>
        <end position="27"/>
    </location>
</feature>
<organism evidence="2 3">
    <name type="scientific">Kurthia sibirica</name>
    <dbReference type="NCBI Taxonomy" id="202750"/>
    <lineage>
        <taxon>Bacteria</taxon>
        <taxon>Bacillati</taxon>
        <taxon>Bacillota</taxon>
        <taxon>Bacilli</taxon>
        <taxon>Bacillales</taxon>
        <taxon>Caryophanaceae</taxon>
        <taxon>Kurthia</taxon>
    </lineage>
</organism>
<reference evidence="2 3" key="1">
    <citation type="submission" date="2018-05" db="EMBL/GenBank/DDBJ databases">
        <title>Kurthia sibirica genome sequence.</title>
        <authorList>
            <person name="Maclea K.S."/>
            <person name="Goen A.E."/>
        </authorList>
    </citation>
    <scope>NUCLEOTIDE SEQUENCE [LARGE SCALE GENOMIC DNA]</scope>
    <source>
        <strain evidence="2 3">ATCC 49154</strain>
    </source>
</reference>
<evidence type="ECO:0000313" key="3">
    <source>
        <dbReference type="Proteomes" id="UP000245938"/>
    </source>
</evidence>
<dbReference type="EMBL" id="QFVR01000025">
    <property type="protein sequence ID" value="PWI24256.1"/>
    <property type="molecule type" value="Genomic_DNA"/>
</dbReference>
<evidence type="ECO:0000313" key="2">
    <source>
        <dbReference type="EMBL" id="PWI24256.1"/>
    </source>
</evidence>
<feature type="transmembrane region" description="Helical" evidence="1">
    <location>
        <begin position="47"/>
        <end position="67"/>
    </location>
</feature>
<gene>
    <name evidence="2" type="ORF">DEX24_14665</name>
</gene>
<sequence length="160" mass="18312">MKNMNIFLKLITYILSAIITIGVIVFANLTSVSPTHKIGGNGNFGLIGFFYLFPFLIIFMTMTINFLDKYMYKKLLNKTIRIITCSSFFVIVLIIGIAFKRAFKLKSLLFEISPIYQGREDIPLFTMYSNDIFFNTSTFLVIVSICLFISGVMNFSKNKN</sequence>
<feature type="transmembrane region" description="Helical" evidence="1">
    <location>
        <begin position="132"/>
        <end position="155"/>
    </location>
</feature>
<protein>
    <submittedName>
        <fullName evidence="2">Uncharacterized protein</fullName>
    </submittedName>
</protein>